<gene>
    <name evidence="3" type="ORF">OFLC_LOCUS8104</name>
</gene>
<protein>
    <submittedName>
        <fullName evidence="5">OTU domain-containing protein</fullName>
    </submittedName>
</protein>
<accession>A0A183HKU3</accession>
<dbReference type="EMBL" id="UZAJ01008910">
    <property type="protein sequence ID" value="VDO54023.1"/>
    <property type="molecule type" value="Genomic_DNA"/>
</dbReference>
<keyword evidence="4" id="KW-1185">Reference proteome</keyword>
<dbReference type="InterPro" id="IPR003323">
    <property type="entry name" value="OTU_dom"/>
</dbReference>
<sequence>MHSYRHTGTNSNNEEKRRANNAIASCKNTSLPRNASIKNNHSLGVSPPETNKQPRQSPSEENPGAPVTNSDDEDGSGFNDNNLEAWFEERLRCVRGLVIKPVRGDGACLFRAVVNYA</sequence>
<evidence type="ECO:0000256" key="1">
    <source>
        <dbReference type="SAM" id="MobiDB-lite"/>
    </source>
</evidence>
<evidence type="ECO:0000313" key="4">
    <source>
        <dbReference type="Proteomes" id="UP000267606"/>
    </source>
</evidence>
<dbReference type="STRING" id="387005.A0A183HKU3"/>
<feature type="region of interest" description="Disordered" evidence="1">
    <location>
        <begin position="1"/>
        <end position="81"/>
    </location>
</feature>
<dbReference type="Gene3D" id="3.90.70.80">
    <property type="match status" value="1"/>
</dbReference>
<dbReference type="Proteomes" id="UP000267606">
    <property type="component" value="Unassembled WGS sequence"/>
</dbReference>
<evidence type="ECO:0000313" key="5">
    <source>
        <dbReference type="WBParaSite" id="OFLC_0000810401-mRNA-1"/>
    </source>
</evidence>
<name>A0A183HKU3_9BILA</name>
<dbReference type="AlphaFoldDB" id="A0A183HKU3"/>
<feature type="compositionally biased region" description="Polar residues" evidence="1">
    <location>
        <begin position="22"/>
        <end position="60"/>
    </location>
</feature>
<feature type="compositionally biased region" description="Polar residues" evidence="1">
    <location>
        <begin position="1"/>
        <end position="12"/>
    </location>
</feature>
<organism evidence="5">
    <name type="scientific">Onchocerca flexuosa</name>
    <dbReference type="NCBI Taxonomy" id="387005"/>
    <lineage>
        <taxon>Eukaryota</taxon>
        <taxon>Metazoa</taxon>
        <taxon>Ecdysozoa</taxon>
        <taxon>Nematoda</taxon>
        <taxon>Chromadorea</taxon>
        <taxon>Rhabditida</taxon>
        <taxon>Spirurina</taxon>
        <taxon>Spiruromorpha</taxon>
        <taxon>Filarioidea</taxon>
        <taxon>Onchocercidae</taxon>
        <taxon>Onchocerca</taxon>
    </lineage>
</organism>
<feature type="domain" description="OTU" evidence="2">
    <location>
        <begin position="97"/>
        <end position="117"/>
    </location>
</feature>
<dbReference type="PROSITE" id="PS50802">
    <property type="entry name" value="OTU"/>
    <property type="match status" value="1"/>
</dbReference>
<reference evidence="5" key="1">
    <citation type="submission" date="2016-06" db="UniProtKB">
        <authorList>
            <consortium name="WormBaseParasite"/>
        </authorList>
    </citation>
    <scope>IDENTIFICATION</scope>
</reference>
<reference evidence="3 4" key="2">
    <citation type="submission" date="2018-11" db="EMBL/GenBank/DDBJ databases">
        <authorList>
            <consortium name="Pathogen Informatics"/>
        </authorList>
    </citation>
    <scope>NUCLEOTIDE SEQUENCE [LARGE SCALE GENOMIC DNA]</scope>
</reference>
<evidence type="ECO:0000313" key="3">
    <source>
        <dbReference type="EMBL" id="VDO54023.1"/>
    </source>
</evidence>
<dbReference type="WBParaSite" id="OFLC_0000810401-mRNA-1">
    <property type="protein sequence ID" value="OFLC_0000810401-mRNA-1"/>
    <property type="gene ID" value="OFLC_0000810401"/>
</dbReference>
<proteinExistence type="predicted"/>
<evidence type="ECO:0000259" key="2">
    <source>
        <dbReference type="PROSITE" id="PS50802"/>
    </source>
</evidence>